<keyword evidence="2" id="KW-0131">Cell cycle</keyword>
<organism evidence="2 3">
    <name type="scientific">Sulfurimonas diazotrophicus</name>
    <dbReference type="NCBI Taxonomy" id="3131939"/>
    <lineage>
        <taxon>Bacteria</taxon>
        <taxon>Pseudomonadati</taxon>
        <taxon>Campylobacterota</taxon>
        <taxon>Epsilonproteobacteria</taxon>
        <taxon>Campylobacterales</taxon>
        <taxon>Sulfurimonadaceae</taxon>
        <taxon>Sulfurimonas</taxon>
    </lineage>
</organism>
<feature type="transmembrane region" description="Helical" evidence="1">
    <location>
        <begin position="189"/>
        <end position="218"/>
    </location>
</feature>
<dbReference type="PANTHER" id="PTHR47755:SF1">
    <property type="entry name" value="CELL DIVISION PROTEIN FTSX"/>
    <property type="match status" value="1"/>
</dbReference>
<dbReference type="RefSeq" id="WP_345973108.1">
    <property type="nucleotide sequence ID" value="NZ_CP147920.1"/>
</dbReference>
<keyword evidence="1" id="KW-1133">Transmembrane helix</keyword>
<accession>A0ABZ3HBP2</accession>
<dbReference type="InterPro" id="IPR004513">
    <property type="entry name" value="FtsX"/>
</dbReference>
<sequence length="270" mass="30452">MKSLKSHFSLITALFSILITLQLFLSLERVIGAYEQRLGDNYGIVVVSDSNLSLAFFQGIDDAISAVEPLSPSRVLQQLQQQTGDSQINLMTLNLPHFYRLRMANFITPDEARELGKRLLRDRAISRVETFAQQHDTVYRLLQLFKNVVSVLAAVVLLVTSLLIIKEMRLWQFQHRERMNIMALFGAPVWLRSAVLFRLAIVDAVIASLLATTVFVLVDHYGWMAQLLSLVQLQPTLFQPLHDVPLLTGVAISLSILLASMIVMGHKEEV</sequence>
<protein>
    <submittedName>
        <fullName evidence="2">Cell division protein FtsX</fullName>
    </submittedName>
</protein>
<gene>
    <name evidence="2" type="ORF">WCY31_03400</name>
</gene>
<keyword evidence="1" id="KW-0812">Transmembrane</keyword>
<dbReference type="PANTHER" id="PTHR47755">
    <property type="entry name" value="CELL DIVISION PROTEIN FTSX"/>
    <property type="match status" value="1"/>
</dbReference>
<reference evidence="2 3" key="1">
    <citation type="submission" date="2024-03" db="EMBL/GenBank/DDBJ databases">
        <title>Sulfurimonas sp. HSL3-1.</title>
        <authorList>
            <person name="Wang S."/>
        </authorList>
    </citation>
    <scope>NUCLEOTIDE SEQUENCE [LARGE SCALE GENOMIC DNA]</scope>
    <source>
        <strain evidence="2 3">HSL3-1</strain>
    </source>
</reference>
<name>A0ABZ3HBP2_9BACT</name>
<evidence type="ECO:0000313" key="2">
    <source>
        <dbReference type="EMBL" id="XAU15754.1"/>
    </source>
</evidence>
<dbReference type="EMBL" id="CP147920">
    <property type="protein sequence ID" value="XAU15754.1"/>
    <property type="molecule type" value="Genomic_DNA"/>
</dbReference>
<dbReference type="Proteomes" id="UP001447842">
    <property type="component" value="Chromosome"/>
</dbReference>
<keyword evidence="2" id="KW-0132">Cell division</keyword>
<proteinExistence type="predicted"/>
<evidence type="ECO:0000256" key="1">
    <source>
        <dbReference type="SAM" id="Phobius"/>
    </source>
</evidence>
<dbReference type="GO" id="GO:0051301">
    <property type="term" value="P:cell division"/>
    <property type="evidence" value="ECO:0007669"/>
    <property type="project" value="UniProtKB-KW"/>
</dbReference>
<evidence type="ECO:0000313" key="3">
    <source>
        <dbReference type="Proteomes" id="UP001447842"/>
    </source>
</evidence>
<feature type="transmembrane region" description="Helical" evidence="1">
    <location>
        <begin position="148"/>
        <end position="168"/>
    </location>
</feature>
<keyword evidence="3" id="KW-1185">Reference proteome</keyword>
<keyword evidence="1" id="KW-0472">Membrane</keyword>
<feature type="transmembrane region" description="Helical" evidence="1">
    <location>
        <begin position="244"/>
        <end position="264"/>
    </location>
</feature>